<evidence type="ECO:0000256" key="5">
    <source>
        <dbReference type="SAM" id="MobiDB-lite"/>
    </source>
</evidence>
<comment type="caution">
    <text evidence="8">The sequence shown here is derived from an EMBL/GenBank/DDBJ whole genome shotgun (WGS) entry which is preliminary data.</text>
</comment>
<dbReference type="GO" id="GO:0005886">
    <property type="term" value="C:plasma membrane"/>
    <property type="evidence" value="ECO:0007669"/>
    <property type="project" value="TreeGrafter"/>
</dbReference>
<evidence type="ECO:0000313" key="8">
    <source>
        <dbReference type="EMBL" id="KAK1742842.1"/>
    </source>
</evidence>
<comment type="subcellular location">
    <subcellularLocation>
        <location evidence="1">Membrane</location>
        <topology evidence="1">Multi-pass membrane protein</topology>
    </subcellularLocation>
</comment>
<dbReference type="PANTHER" id="PTHR23112">
    <property type="entry name" value="G PROTEIN-COUPLED RECEPTOR 157-RELATED"/>
    <property type="match status" value="1"/>
</dbReference>
<evidence type="ECO:0000313" key="9">
    <source>
        <dbReference type="Proteomes" id="UP001224775"/>
    </source>
</evidence>
<dbReference type="PROSITE" id="PS50262">
    <property type="entry name" value="G_PROTEIN_RECEP_F1_2"/>
    <property type="match status" value="1"/>
</dbReference>
<evidence type="ECO:0000256" key="2">
    <source>
        <dbReference type="ARBA" id="ARBA00022692"/>
    </source>
</evidence>
<evidence type="ECO:0000256" key="3">
    <source>
        <dbReference type="ARBA" id="ARBA00022989"/>
    </source>
</evidence>
<keyword evidence="4 6" id="KW-0472">Membrane</keyword>
<dbReference type="Proteomes" id="UP001224775">
    <property type="component" value="Unassembled WGS sequence"/>
</dbReference>
<dbReference type="CDD" id="cd00637">
    <property type="entry name" value="7tm_classA_rhodopsin-like"/>
    <property type="match status" value="1"/>
</dbReference>
<dbReference type="GO" id="GO:0007189">
    <property type="term" value="P:adenylate cyclase-activating G protein-coupled receptor signaling pathway"/>
    <property type="evidence" value="ECO:0007669"/>
    <property type="project" value="TreeGrafter"/>
</dbReference>
<dbReference type="SUPFAM" id="SSF81321">
    <property type="entry name" value="Family A G protein-coupled receptor-like"/>
    <property type="match status" value="1"/>
</dbReference>
<dbReference type="Gene3D" id="1.20.1070.10">
    <property type="entry name" value="Rhodopsin 7-helix transmembrane proteins"/>
    <property type="match status" value="1"/>
</dbReference>
<feature type="transmembrane region" description="Helical" evidence="6">
    <location>
        <begin position="155"/>
        <end position="173"/>
    </location>
</feature>
<dbReference type="PANTHER" id="PTHR23112:SF0">
    <property type="entry name" value="TRANSMEMBRANE PROTEIN 116"/>
    <property type="match status" value="1"/>
</dbReference>
<evidence type="ECO:0000256" key="4">
    <source>
        <dbReference type="ARBA" id="ARBA00023136"/>
    </source>
</evidence>
<protein>
    <submittedName>
        <fullName evidence="8">G-protein-coupled-receptor family protein</fullName>
    </submittedName>
</protein>
<dbReference type="AlphaFoldDB" id="A0AAD9DD17"/>
<organism evidence="8 9">
    <name type="scientific">Skeletonema marinoi</name>
    <dbReference type="NCBI Taxonomy" id="267567"/>
    <lineage>
        <taxon>Eukaryota</taxon>
        <taxon>Sar</taxon>
        <taxon>Stramenopiles</taxon>
        <taxon>Ochrophyta</taxon>
        <taxon>Bacillariophyta</taxon>
        <taxon>Coscinodiscophyceae</taxon>
        <taxon>Thalassiosirophycidae</taxon>
        <taxon>Thalassiosirales</taxon>
        <taxon>Skeletonemataceae</taxon>
        <taxon>Skeletonema</taxon>
        <taxon>Skeletonema marinoi-dohrnii complex</taxon>
    </lineage>
</organism>
<feature type="domain" description="G-protein coupled receptors family 1 profile" evidence="7">
    <location>
        <begin position="49"/>
        <end position="372"/>
    </location>
</feature>
<name>A0AAD9DD17_9STRA</name>
<feature type="transmembrane region" description="Helical" evidence="6">
    <location>
        <begin position="222"/>
        <end position="246"/>
    </location>
</feature>
<feature type="transmembrane region" description="Helical" evidence="6">
    <location>
        <begin position="36"/>
        <end position="57"/>
    </location>
</feature>
<feature type="region of interest" description="Disordered" evidence="5">
    <location>
        <begin position="267"/>
        <end position="288"/>
    </location>
</feature>
<evidence type="ECO:0000259" key="7">
    <source>
        <dbReference type="PROSITE" id="PS50262"/>
    </source>
</evidence>
<keyword evidence="9" id="KW-1185">Reference proteome</keyword>
<feature type="transmembrane region" description="Helical" evidence="6">
    <location>
        <begin position="351"/>
        <end position="373"/>
    </location>
</feature>
<dbReference type="EMBL" id="JATAAI010000010">
    <property type="protein sequence ID" value="KAK1742842.1"/>
    <property type="molecule type" value="Genomic_DNA"/>
</dbReference>
<dbReference type="GO" id="GO:0004930">
    <property type="term" value="F:G protein-coupled receptor activity"/>
    <property type="evidence" value="ECO:0007669"/>
    <property type="project" value="TreeGrafter"/>
</dbReference>
<evidence type="ECO:0000256" key="6">
    <source>
        <dbReference type="SAM" id="Phobius"/>
    </source>
</evidence>
<reference evidence="8" key="1">
    <citation type="submission" date="2023-06" db="EMBL/GenBank/DDBJ databases">
        <title>Survivors Of The Sea: Transcriptome response of Skeletonema marinoi to long-term dormancy.</title>
        <authorList>
            <person name="Pinder M.I.M."/>
            <person name="Kourtchenko O."/>
            <person name="Robertson E.K."/>
            <person name="Larsson T."/>
            <person name="Maumus F."/>
            <person name="Osuna-Cruz C.M."/>
            <person name="Vancaester E."/>
            <person name="Stenow R."/>
            <person name="Vandepoele K."/>
            <person name="Ploug H."/>
            <person name="Bruchert V."/>
            <person name="Godhe A."/>
            <person name="Topel M."/>
        </authorList>
    </citation>
    <scope>NUCLEOTIDE SEQUENCE</scope>
    <source>
        <strain evidence="8">R05AC</strain>
    </source>
</reference>
<evidence type="ECO:0000256" key="1">
    <source>
        <dbReference type="ARBA" id="ARBA00004141"/>
    </source>
</evidence>
<proteinExistence type="predicted"/>
<keyword evidence="2 6" id="KW-0812">Transmembrane</keyword>
<accession>A0AAD9DD17</accession>
<feature type="transmembrane region" description="Helical" evidence="6">
    <location>
        <begin position="69"/>
        <end position="91"/>
    </location>
</feature>
<sequence>MSGNSTATTATATYSVEDLTRWYAGYKNGLWKNITILRSVSSIVSVIFSSLLIALIFKSKDRLSTTYHRLLLGMAISDILFSLPMATFGAMDPTDLSYILWNARGNQAICTLHGFVSKTGGLLSLCYTCSLILYYLAKVKYRKTESFIRYKLEPFFHGLPFLIVTVIGVVGLVNKNYNTVYGGCTLTPVYDPPHCEGLEDGTVREGFTIPCGRGRNKSFFGWYSSIVLLVPPFIIIIAFGMIYWSVREQEKKNGRYGAGTLNLGASTASSSNDNGRDSNTRGSARSSIGSIRSTLSSISSRFRRNSSVVGNDSNSRAVMHRAFAYAMAYFTTWIWALIGEIMIMLKVNVPMWYGYIWTIMIPLQGMFNFLVYFHPMVKSAGKKASREGKDLWYIQAFGKALLKGLGLEGCQCCTKKEKKSQSATMTEDTSAAPTASTCRRSSLFEQVLEEEKVDIDIEAAPKEEDDEFSTLDQRLEEEKVNIGIDAAPEDCGSD</sequence>
<feature type="transmembrane region" description="Helical" evidence="6">
    <location>
        <begin position="322"/>
        <end position="345"/>
    </location>
</feature>
<keyword evidence="3 6" id="KW-1133">Transmembrane helix</keyword>
<feature type="transmembrane region" description="Helical" evidence="6">
    <location>
        <begin position="111"/>
        <end position="135"/>
    </location>
</feature>
<dbReference type="InterPro" id="IPR017452">
    <property type="entry name" value="GPCR_Rhodpsn_7TM"/>
</dbReference>
<gene>
    <name evidence="8" type="ORF">QTG54_006439</name>
</gene>